<evidence type="ECO:0000259" key="7">
    <source>
        <dbReference type="PROSITE" id="PS50222"/>
    </source>
</evidence>
<dbReference type="STRING" id="158441.A0A226D080"/>
<keyword evidence="5" id="KW-0106">Calcium</keyword>
<evidence type="ECO:0000313" key="8">
    <source>
        <dbReference type="EMBL" id="OXA38972.1"/>
    </source>
</evidence>
<keyword evidence="2" id="KW-0519">Myristate</keyword>
<feature type="domain" description="EF-hand" evidence="7">
    <location>
        <begin position="60"/>
        <end position="95"/>
    </location>
</feature>
<dbReference type="Gene3D" id="1.10.238.10">
    <property type="entry name" value="EF-hand"/>
    <property type="match status" value="1"/>
</dbReference>
<evidence type="ECO:0000256" key="6">
    <source>
        <dbReference type="ARBA" id="ARBA00023288"/>
    </source>
</evidence>
<comment type="similarity">
    <text evidence="1">Belongs to the recoverin family.</text>
</comment>
<dbReference type="InterPro" id="IPR028846">
    <property type="entry name" value="Recoverin"/>
</dbReference>
<evidence type="ECO:0000256" key="4">
    <source>
        <dbReference type="ARBA" id="ARBA00022737"/>
    </source>
</evidence>
<sequence length="362" mass="41031">MRFLFSIVSHFISFDFIRLILFLQLPKRRFVNGFLKDCPNGLLTEQGFIKIYKQFFPNGDPSKFASLVFRVFDENNDGAIEFEEFIRALSITSRGNLDEKLHWAFRLYDVDNDGYITRDEMYNIVEAIYQMVILALDNRITSRLSITYANKGGFSSINSLIHHLTGRHDSSTLALCSPPCVPIIRGNFALCDDEMEIPSAVHVHAIENTSSLESLFKWDVWPSGRIGIRVRTTAHIGYVVVHFFLVGRESCSFVGEKAGSSLSPTGNGNLSPSFVGNDRIASCLQFCLAEAEEDSSVLKYWSWEIFIRLMMGALVLLKCDIPDVSQIPMRDKNIAQRYGDWSNQQTRMGHDASDHLSPSLEQ</sequence>
<reference evidence="8 9" key="1">
    <citation type="submission" date="2015-12" db="EMBL/GenBank/DDBJ databases">
        <title>The genome of Folsomia candida.</title>
        <authorList>
            <person name="Faddeeva A."/>
            <person name="Derks M.F."/>
            <person name="Anvar Y."/>
            <person name="Smit S."/>
            <person name="Van Straalen N."/>
            <person name="Roelofs D."/>
        </authorList>
    </citation>
    <scope>NUCLEOTIDE SEQUENCE [LARGE SCALE GENOMIC DNA]</scope>
    <source>
        <strain evidence="8 9">VU population</strain>
        <tissue evidence="8">Whole body</tissue>
    </source>
</reference>
<dbReference type="Pfam" id="PF00036">
    <property type="entry name" value="EF-hand_1"/>
    <property type="match status" value="2"/>
</dbReference>
<dbReference type="SMART" id="SM00054">
    <property type="entry name" value="EFh"/>
    <property type="match status" value="2"/>
</dbReference>
<dbReference type="InterPro" id="IPR018247">
    <property type="entry name" value="EF_Hand_1_Ca_BS"/>
</dbReference>
<dbReference type="CDD" id="cd00051">
    <property type="entry name" value="EFh"/>
    <property type="match status" value="1"/>
</dbReference>
<dbReference type="SUPFAM" id="SSF47473">
    <property type="entry name" value="EF-hand"/>
    <property type="match status" value="1"/>
</dbReference>
<name>A0A226D080_FOLCA</name>
<dbReference type="GO" id="GO:0008048">
    <property type="term" value="F:calcium sensitive guanylate cyclase activator activity"/>
    <property type="evidence" value="ECO:0007669"/>
    <property type="project" value="TreeGrafter"/>
</dbReference>
<evidence type="ECO:0000256" key="5">
    <source>
        <dbReference type="ARBA" id="ARBA00022837"/>
    </source>
</evidence>
<evidence type="ECO:0000313" key="9">
    <source>
        <dbReference type="Proteomes" id="UP000198287"/>
    </source>
</evidence>
<dbReference type="Proteomes" id="UP000198287">
    <property type="component" value="Unassembled WGS sequence"/>
</dbReference>
<dbReference type="EMBL" id="LNIX01000042">
    <property type="protein sequence ID" value="OXA38972.1"/>
    <property type="molecule type" value="Genomic_DNA"/>
</dbReference>
<proteinExistence type="inferred from homology"/>
<dbReference type="PANTHER" id="PTHR23055:SF198">
    <property type="entry name" value="NEURONAL CALCIUM SENSOR 1"/>
    <property type="match status" value="1"/>
</dbReference>
<dbReference type="PANTHER" id="PTHR23055">
    <property type="entry name" value="CALCIUM BINDING PROTEINS"/>
    <property type="match status" value="1"/>
</dbReference>
<dbReference type="PROSITE" id="PS00018">
    <property type="entry name" value="EF_HAND_1"/>
    <property type="match status" value="2"/>
</dbReference>
<dbReference type="FunFam" id="1.10.238.10:FF:000009">
    <property type="entry name" value="Visinin-like protein 1"/>
    <property type="match status" value="1"/>
</dbReference>
<keyword evidence="6" id="KW-0449">Lipoprotein</keyword>
<keyword evidence="9" id="KW-1185">Reference proteome</keyword>
<dbReference type="InterPro" id="IPR002048">
    <property type="entry name" value="EF_hand_dom"/>
</dbReference>
<dbReference type="AlphaFoldDB" id="A0A226D080"/>
<feature type="domain" description="EF-hand" evidence="7">
    <location>
        <begin position="96"/>
        <end position="131"/>
    </location>
</feature>
<evidence type="ECO:0000256" key="1">
    <source>
        <dbReference type="ARBA" id="ARBA00006049"/>
    </source>
</evidence>
<protein>
    <submittedName>
        <fullName evidence="8">Frequenin-1</fullName>
    </submittedName>
</protein>
<dbReference type="InterPro" id="IPR011992">
    <property type="entry name" value="EF-hand-dom_pair"/>
</dbReference>
<dbReference type="GO" id="GO:0005509">
    <property type="term" value="F:calcium ion binding"/>
    <property type="evidence" value="ECO:0007669"/>
    <property type="project" value="InterPro"/>
</dbReference>
<comment type="caution">
    <text evidence="8">The sequence shown here is derived from an EMBL/GenBank/DDBJ whole genome shotgun (WGS) entry which is preliminary data.</text>
</comment>
<dbReference type="OrthoDB" id="191686at2759"/>
<keyword evidence="4" id="KW-0677">Repeat</keyword>
<evidence type="ECO:0000256" key="2">
    <source>
        <dbReference type="ARBA" id="ARBA00022707"/>
    </source>
</evidence>
<organism evidence="8 9">
    <name type="scientific">Folsomia candida</name>
    <name type="common">Springtail</name>
    <dbReference type="NCBI Taxonomy" id="158441"/>
    <lineage>
        <taxon>Eukaryota</taxon>
        <taxon>Metazoa</taxon>
        <taxon>Ecdysozoa</taxon>
        <taxon>Arthropoda</taxon>
        <taxon>Hexapoda</taxon>
        <taxon>Collembola</taxon>
        <taxon>Entomobryomorpha</taxon>
        <taxon>Isotomoidea</taxon>
        <taxon>Isotomidae</taxon>
        <taxon>Proisotominae</taxon>
        <taxon>Folsomia</taxon>
    </lineage>
</organism>
<gene>
    <name evidence="8" type="ORF">Fcan01_26347</name>
</gene>
<keyword evidence="3" id="KW-0479">Metal-binding</keyword>
<evidence type="ECO:0000256" key="3">
    <source>
        <dbReference type="ARBA" id="ARBA00022723"/>
    </source>
</evidence>
<dbReference type="PRINTS" id="PR00450">
    <property type="entry name" value="RECOVERIN"/>
</dbReference>
<dbReference type="PROSITE" id="PS50222">
    <property type="entry name" value="EF_HAND_2"/>
    <property type="match status" value="2"/>
</dbReference>
<accession>A0A226D080</accession>